<dbReference type="SMART" id="SM00460">
    <property type="entry name" value="TGc"/>
    <property type="match status" value="1"/>
</dbReference>
<dbReference type="Gene3D" id="3.10.620.30">
    <property type="match status" value="1"/>
</dbReference>
<evidence type="ECO:0000313" key="4">
    <source>
        <dbReference type="EMBL" id="NYH82672.1"/>
    </source>
</evidence>
<dbReference type="InterPro" id="IPR038765">
    <property type="entry name" value="Papain-like_cys_pep_sf"/>
</dbReference>
<feature type="region of interest" description="Disordered" evidence="1">
    <location>
        <begin position="307"/>
        <end position="334"/>
    </location>
</feature>
<dbReference type="RefSeq" id="WP_092884912.1">
    <property type="nucleotide sequence ID" value="NZ_FOOI01000010.1"/>
</dbReference>
<dbReference type="InterPro" id="IPR021878">
    <property type="entry name" value="TgpA_N"/>
</dbReference>
<evidence type="ECO:0000259" key="3">
    <source>
        <dbReference type="SMART" id="SM00460"/>
    </source>
</evidence>
<name>A0A1I2WA20_9ACTN</name>
<accession>A0A1I2WA20</accession>
<evidence type="ECO:0000256" key="2">
    <source>
        <dbReference type="SAM" id="Phobius"/>
    </source>
</evidence>
<evidence type="ECO:0000313" key="5">
    <source>
        <dbReference type="EMBL" id="SFG98318.1"/>
    </source>
</evidence>
<feature type="transmembrane region" description="Helical" evidence="2">
    <location>
        <begin position="57"/>
        <end position="76"/>
    </location>
</feature>
<evidence type="ECO:0000313" key="6">
    <source>
        <dbReference type="Proteomes" id="UP000199052"/>
    </source>
</evidence>
<dbReference type="EMBL" id="JACBZA010000001">
    <property type="protein sequence ID" value="NYH82672.1"/>
    <property type="molecule type" value="Genomic_DNA"/>
</dbReference>
<proteinExistence type="predicted"/>
<dbReference type="InterPro" id="IPR025403">
    <property type="entry name" value="TgpA-like_C"/>
</dbReference>
<feature type="compositionally biased region" description="Basic and acidic residues" evidence="1">
    <location>
        <begin position="572"/>
        <end position="582"/>
    </location>
</feature>
<organism evidence="5 6">
    <name type="scientific">Actinopolymorpha cephalotaxi</name>
    <dbReference type="NCBI Taxonomy" id="504797"/>
    <lineage>
        <taxon>Bacteria</taxon>
        <taxon>Bacillati</taxon>
        <taxon>Actinomycetota</taxon>
        <taxon>Actinomycetes</taxon>
        <taxon>Propionibacteriales</taxon>
        <taxon>Actinopolymorphaceae</taxon>
        <taxon>Actinopolymorpha</taxon>
    </lineage>
</organism>
<sequence length="785" mass="85096">MSSALRRSLSAFLATVLASLALFPAYATTEWLWSTVLAALFVTTIGFVLRQVGTPRLLVPVGQLAALGWAFVLVYAPHDLRFGFLPTGESVLALAHRINDGLLIVVRYAAPVPYDADLVMVTAIGIGLVAIAVDLLAATYRLTPWAGLPLLLVYSIPATTVSGGISALAFIPAAIGYVVLLLGEGRERLGRWGRVIGLADDVAGPQETVQTSLLGQTGRRVSAAVIGLAVVVPAVVPTLPESVLGRGEGGGLGPASRTIKVNNPIVDLKRDLKRPQDFPVMTYTTGTNSPDYIKLVTLDEFDGDRWRPSPRNVSNVTPDRSDYGRLPDPPGLRSNVAKTAVTTKFQVADSLQSRWLPTPYPPTAVKTTADWGYDPATLDIVLRGQESAGLSYDVRTLDVGYTPAELRNAGPPPAAVFDRYTKLPPNIPKEVLRLARTETAKARTAYDKAVALQTWFRNDFIYDLEVQPGHGGSAMLEFLADRRGYCEQFAATMAIMARSLDIPARVSVGYMPGTRQADGRWLVTSHDSHAWPELYFAGYGWVRFEPTPQSQTGVAPVWTVPDTATPNTPVPDQRDNPEDPRQNRNPSSSPTPLPNRHDNINAVPTTPTGPSFDVLPVLGVLAVLLVVAMPMLTRVGIRRSRLSQRDPERLVEAAWRELADVTTDLGVPWDNATTPRAAGVRLADRLPASAHQALRTVVDAVERGRYAPTPGDVGDVRAAVVTVTRALSGQLTRAHRLRAWLAPVSLWRRLPALWSPVTGLLDRVDTLGPRLARRVRRGRMAGTSR</sequence>
<dbReference type="EMBL" id="FOOI01000010">
    <property type="protein sequence ID" value="SFG98318.1"/>
    <property type="molecule type" value="Genomic_DNA"/>
</dbReference>
<evidence type="ECO:0000256" key="1">
    <source>
        <dbReference type="SAM" id="MobiDB-lite"/>
    </source>
</evidence>
<reference evidence="4 7" key="2">
    <citation type="submission" date="2020-07" db="EMBL/GenBank/DDBJ databases">
        <title>Sequencing the genomes of 1000 actinobacteria strains.</title>
        <authorList>
            <person name="Klenk H.-P."/>
        </authorList>
    </citation>
    <scope>NUCLEOTIDE SEQUENCE [LARGE SCALE GENOMIC DNA]</scope>
    <source>
        <strain evidence="4 7">DSM 45117</strain>
    </source>
</reference>
<protein>
    <submittedName>
        <fullName evidence="4">Transglutaminase-like putative cysteine protease</fullName>
    </submittedName>
</protein>
<dbReference type="Pfam" id="PF13559">
    <property type="entry name" value="DUF4129"/>
    <property type="match status" value="1"/>
</dbReference>
<dbReference type="PANTHER" id="PTHR42736:SF1">
    <property type="entry name" value="PROTEIN-GLUTAMINE GAMMA-GLUTAMYLTRANSFERASE"/>
    <property type="match status" value="1"/>
</dbReference>
<dbReference type="Proteomes" id="UP000533017">
    <property type="component" value="Unassembled WGS sequence"/>
</dbReference>
<feature type="transmembrane region" description="Helical" evidence="2">
    <location>
        <begin position="614"/>
        <end position="637"/>
    </location>
</feature>
<gene>
    <name evidence="4" type="ORF">FHR37_001523</name>
    <name evidence="5" type="ORF">SAMN05421678_110175</name>
</gene>
<dbReference type="Pfam" id="PF01841">
    <property type="entry name" value="Transglut_core"/>
    <property type="match status" value="1"/>
</dbReference>
<dbReference type="SUPFAM" id="SSF54001">
    <property type="entry name" value="Cysteine proteinases"/>
    <property type="match status" value="1"/>
</dbReference>
<feature type="transmembrane region" description="Helical" evidence="2">
    <location>
        <begin position="118"/>
        <end position="140"/>
    </location>
</feature>
<feature type="region of interest" description="Disordered" evidence="1">
    <location>
        <begin position="552"/>
        <end position="609"/>
    </location>
</feature>
<keyword evidence="2" id="KW-1133">Transmembrane helix</keyword>
<keyword evidence="2" id="KW-0472">Membrane</keyword>
<dbReference type="Proteomes" id="UP000199052">
    <property type="component" value="Unassembled WGS sequence"/>
</dbReference>
<reference evidence="5 6" key="1">
    <citation type="submission" date="2016-10" db="EMBL/GenBank/DDBJ databases">
        <authorList>
            <person name="de Groot N.N."/>
        </authorList>
    </citation>
    <scope>NUCLEOTIDE SEQUENCE [LARGE SCALE GENOMIC DNA]</scope>
    <source>
        <strain evidence="5 6">CPCC 202808</strain>
    </source>
</reference>
<dbReference type="STRING" id="504797.SAMN05421678_110175"/>
<dbReference type="PANTHER" id="PTHR42736">
    <property type="entry name" value="PROTEIN-GLUTAMINE GAMMA-GLUTAMYLTRANSFERASE"/>
    <property type="match status" value="1"/>
</dbReference>
<dbReference type="AlphaFoldDB" id="A0A1I2WA20"/>
<dbReference type="Pfam" id="PF11992">
    <property type="entry name" value="TgpA_N"/>
    <property type="match status" value="1"/>
</dbReference>
<evidence type="ECO:0000313" key="7">
    <source>
        <dbReference type="Proteomes" id="UP000533017"/>
    </source>
</evidence>
<feature type="domain" description="Transglutaminase-like" evidence="3">
    <location>
        <begin position="478"/>
        <end position="548"/>
    </location>
</feature>
<keyword evidence="7" id="KW-1185">Reference proteome</keyword>
<dbReference type="InterPro" id="IPR002931">
    <property type="entry name" value="Transglutaminase-like"/>
</dbReference>
<feature type="transmembrane region" description="Helical" evidence="2">
    <location>
        <begin position="31"/>
        <end position="50"/>
    </location>
</feature>
<dbReference type="InterPro" id="IPR052901">
    <property type="entry name" value="Bact_TGase-like"/>
</dbReference>
<keyword evidence="2" id="KW-0812">Transmembrane</keyword>
<feature type="transmembrane region" description="Helical" evidence="2">
    <location>
        <begin position="160"/>
        <end position="182"/>
    </location>
</feature>
<dbReference type="OrthoDB" id="9804023at2"/>